<name>A0A3L6R334_PANMI</name>
<feature type="compositionally biased region" description="Basic and acidic residues" evidence="1">
    <location>
        <begin position="675"/>
        <end position="685"/>
    </location>
</feature>
<accession>A0A3L6R334</accession>
<dbReference type="PANTHER" id="PTHR33697">
    <property type="entry name" value="T17B22.17 PROTEIN-RELATED"/>
    <property type="match status" value="1"/>
</dbReference>
<feature type="region of interest" description="Disordered" evidence="1">
    <location>
        <begin position="321"/>
        <end position="341"/>
    </location>
</feature>
<feature type="region of interest" description="Disordered" evidence="1">
    <location>
        <begin position="521"/>
        <end position="576"/>
    </location>
</feature>
<dbReference type="Proteomes" id="UP000275267">
    <property type="component" value="Unassembled WGS sequence"/>
</dbReference>
<dbReference type="STRING" id="4540.A0A3L6R334"/>
<feature type="compositionally biased region" description="Basic residues" evidence="1">
    <location>
        <begin position="206"/>
        <end position="215"/>
    </location>
</feature>
<dbReference type="CDD" id="cd05162">
    <property type="entry name" value="PWWP"/>
    <property type="match status" value="1"/>
</dbReference>
<keyword evidence="4" id="KW-1185">Reference proteome</keyword>
<dbReference type="AlphaFoldDB" id="A0A3L6R334"/>
<feature type="compositionally biased region" description="Basic residues" evidence="1">
    <location>
        <begin position="686"/>
        <end position="701"/>
    </location>
</feature>
<feature type="compositionally biased region" description="Polar residues" evidence="1">
    <location>
        <begin position="531"/>
        <end position="546"/>
    </location>
</feature>
<proteinExistence type="predicted"/>
<feature type="region of interest" description="Disordered" evidence="1">
    <location>
        <begin position="269"/>
        <end position="308"/>
    </location>
</feature>
<feature type="compositionally biased region" description="Basic and acidic residues" evidence="1">
    <location>
        <begin position="708"/>
        <end position="717"/>
    </location>
</feature>
<dbReference type="Pfam" id="PF00855">
    <property type="entry name" value="PWWP"/>
    <property type="match status" value="1"/>
</dbReference>
<dbReference type="Gene3D" id="2.30.30.140">
    <property type="match status" value="1"/>
</dbReference>
<dbReference type="InterPro" id="IPR044679">
    <property type="entry name" value="PWWP2-like"/>
</dbReference>
<feature type="region of interest" description="Disordered" evidence="1">
    <location>
        <begin position="194"/>
        <end position="224"/>
    </location>
</feature>
<dbReference type="OrthoDB" id="607790at2759"/>
<feature type="compositionally biased region" description="Basic residues" evidence="1">
    <location>
        <begin position="662"/>
        <end position="674"/>
    </location>
</feature>
<evidence type="ECO:0000313" key="3">
    <source>
        <dbReference type="EMBL" id="RLM92737.1"/>
    </source>
</evidence>
<feature type="compositionally biased region" description="Polar residues" evidence="1">
    <location>
        <begin position="446"/>
        <end position="465"/>
    </location>
</feature>
<dbReference type="PROSITE" id="PS50812">
    <property type="entry name" value="PWWP"/>
    <property type="match status" value="1"/>
</dbReference>
<evidence type="ECO:0000259" key="2">
    <source>
        <dbReference type="PROSITE" id="PS50812"/>
    </source>
</evidence>
<evidence type="ECO:0000256" key="1">
    <source>
        <dbReference type="SAM" id="MobiDB-lite"/>
    </source>
</evidence>
<feature type="compositionally biased region" description="Basic residues" evidence="1">
    <location>
        <begin position="273"/>
        <end position="287"/>
    </location>
</feature>
<dbReference type="EMBL" id="PQIB02000010">
    <property type="protein sequence ID" value="RLM92737.1"/>
    <property type="molecule type" value="Genomic_DNA"/>
</dbReference>
<feature type="compositionally biased region" description="Low complexity" evidence="1">
    <location>
        <begin position="324"/>
        <end position="338"/>
    </location>
</feature>
<dbReference type="InterPro" id="IPR000313">
    <property type="entry name" value="PWWP_dom"/>
</dbReference>
<dbReference type="PANTHER" id="PTHR33697:SF1">
    <property type="entry name" value="TUDOR_PWWP_MBT SUPERFAMILY PROTEIN"/>
    <property type="match status" value="1"/>
</dbReference>
<gene>
    <name evidence="3" type="ORF">C2845_PM08G16220</name>
</gene>
<sequence>MGSCAGEEEWPGGVTGADAEVGALVWVRRRNGSWWPGQILGMDELPENIVIPPRSAGTPIKLLGRPDGSIDWYNLEKSKRVKSFRCGEYDECIEKAKALARQQKRTQTEGRYVRREDAIIHALEIERSRFPNNCDDLEEDTDDDVCASQNIYSAKSKNINGLNKKSSHGARSLYDIEESSGQDMSQALTMYKQPQNLSSSSTRYASSKKKKRKGRKDFEDDTVQGIQRMRDLREIGTNNVTNQKSGAAIFSDVPLLESGSSFGYDLSSANGIKKGKQSHSSIKKKRSNIGQSYENSRKKDRHHHPLSKLCEDSEVSGTYYHWDPSGQSSSQYPGGQMPKRFEPSKAKTIFSTDVNNCSNSSGTSSLETLLDTSHNNHKDSAKAVTVKDAEAPCTTRFRNEDCSDGDASFHDVLEEVLYILANLSYCGSLDRPGHFDTYGSCMSTKDQISEPNNQTTDCGIVGTSSTRHHRNSKKKNISSATLIPKESHKKDNNSLLQQYEGTIKLDGGVFRPTELEDNLRHATPEHEESSETISNHSNSEKGTTSFPYYVPLQVLPPPEQQPDLKPPRCPVTRPPTKRAHADYRLYDVELTVQRSYKGHPVPLVSLMSKWTGQQIVGYPATVEVLEDSCPAASRDEHCPAMGSLDSLLKSRVTEPRQVRSSHASRSKSKSSGRKKASEHDLDKSWRPHTKKPASSPRKMRRLSSFAGSRRECGDRKPVVAKTGGPTVACVPLRLVFSRINEALSFPVRQENPT</sequence>
<dbReference type="SUPFAM" id="SSF63748">
    <property type="entry name" value="Tudor/PWWP/MBT"/>
    <property type="match status" value="1"/>
</dbReference>
<feature type="region of interest" description="Disordered" evidence="1">
    <location>
        <begin position="651"/>
        <end position="718"/>
    </location>
</feature>
<reference evidence="4" key="1">
    <citation type="journal article" date="2019" name="Nat. Commun.">
        <title>The genome of broomcorn millet.</title>
        <authorList>
            <person name="Zou C."/>
            <person name="Miki D."/>
            <person name="Li D."/>
            <person name="Tang Q."/>
            <person name="Xiao L."/>
            <person name="Rajput S."/>
            <person name="Deng P."/>
            <person name="Jia W."/>
            <person name="Huang R."/>
            <person name="Zhang M."/>
            <person name="Sun Y."/>
            <person name="Hu J."/>
            <person name="Fu X."/>
            <person name="Schnable P.S."/>
            <person name="Li F."/>
            <person name="Zhang H."/>
            <person name="Feng B."/>
            <person name="Zhu X."/>
            <person name="Liu R."/>
            <person name="Schnable J.C."/>
            <person name="Zhu J.-K."/>
            <person name="Zhang H."/>
        </authorList>
    </citation>
    <scope>NUCLEOTIDE SEQUENCE [LARGE SCALE GENOMIC DNA]</scope>
</reference>
<feature type="domain" description="PWWP" evidence="2">
    <location>
        <begin position="21"/>
        <end position="84"/>
    </location>
</feature>
<feature type="region of interest" description="Disordered" evidence="1">
    <location>
        <begin position="446"/>
        <end position="487"/>
    </location>
</feature>
<organism evidence="3 4">
    <name type="scientific">Panicum miliaceum</name>
    <name type="common">Proso millet</name>
    <name type="synonym">Broomcorn millet</name>
    <dbReference type="NCBI Taxonomy" id="4540"/>
    <lineage>
        <taxon>Eukaryota</taxon>
        <taxon>Viridiplantae</taxon>
        <taxon>Streptophyta</taxon>
        <taxon>Embryophyta</taxon>
        <taxon>Tracheophyta</taxon>
        <taxon>Spermatophyta</taxon>
        <taxon>Magnoliopsida</taxon>
        <taxon>Liliopsida</taxon>
        <taxon>Poales</taxon>
        <taxon>Poaceae</taxon>
        <taxon>PACMAD clade</taxon>
        <taxon>Panicoideae</taxon>
        <taxon>Panicodae</taxon>
        <taxon>Paniceae</taxon>
        <taxon>Panicinae</taxon>
        <taxon>Panicum</taxon>
        <taxon>Panicum sect. Panicum</taxon>
    </lineage>
</organism>
<feature type="compositionally biased region" description="Basic residues" evidence="1">
    <location>
        <begin position="466"/>
        <end position="476"/>
    </location>
</feature>
<protein>
    <recommendedName>
        <fullName evidence="2">PWWP domain-containing protein</fullName>
    </recommendedName>
</protein>
<evidence type="ECO:0000313" key="4">
    <source>
        <dbReference type="Proteomes" id="UP000275267"/>
    </source>
</evidence>
<comment type="caution">
    <text evidence="3">The sequence shown here is derived from an EMBL/GenBank/DDBJ whole genome shotgun (WGS) entry which is preliminary data.</text>
</comment>